<feature type="transmembrane region" description="Helical" evidence="1">
    <location>
        <begin position="104"/>
        <end position="121"/>
    </location>
</feature>
<keyword evidence="1" id="KW-0812">Transmembrane</keyword>
<evidence type="ECO:0000256" key="1">
    <source>
        <dbReference type="SAM" id="Phobius"/>
    </source>
</evidence>
<dbReference type="EMBL" id="MFJG01000008">
    <property type="protein sequence ID" value="OGG07326.1"/>
    <property type="molecule type" value="Genomic_DNA"/>
</dbReference>
<reference evidence="2 3" key="1">
    <citation type="journal article" date="2016" name="Nat. Commun.">
        <title>Thousands of microbial genomes shed light on interconnected biogeochemical processes in an aquifer system.</title>
        <authorList>
            <person name="Anantharaman K."/>
            <person name="Brown C.T."/>
            <person name="Hug L.A."/>
            <person name="Sharon I."/>
            <person name="Castelle C.J."/>
            <person name="Probst A.J."/>
            <person name="Thomas B.C."/>
            <person name="Singh A."/>
            <person name="Wilkins M.J."/>
            <person name="Karaoz U."/>
            <person name="Brodie E.L."/>
            <person name="Williams K.H."/>
            <person name="Hubbard S.S."/>
            <person name="Banfield J.F."/>
        </authorList>
    </citation>
    <scope>NUCLEOTIDE SEQUENCE [LARGE SCALE GENOMIC DNA]</scope>
</reference>
<comment type="caution">
    <text evidence="2">The sequence shown here is derived from an EMBL/GenBank/DDBJ whole genome shotgun (WGS) entry which is preliminary data.</text>
</comment>
<gene>
    <name evidence="2" type="ORF">A2872_03865</name>
</gene>
<organism evidence="2 3">
    <name type="scientific">Candidatus Gottesmanbacteria bacterium RIFCSPHIGHO2_01_FULL_42_12</name>
    <dbReference type="NCBI Taxonomy" id="1798377"/>
    <lineage>
        <taxon>Bacteria</taxon>
        <taxon>Candidatus Gottesmaniibacteriota</taxon>
    </lineage>
</organism>
<feature type="transmembrane region" description="Helical" evidence="1">
    <location>
        <begin position="127"/>
        <end position="146"/>
    </location>
</feature>
<keyword evidence="1" id="KW-0472">Membrane</keyword>
<dbReference type="AlphaFoldDB" id="A0A1F5Z4H3"/>
<name>A0A1F5Z4H3_9BACT</name>
<sequence>MRNFRLLITYPLAYIIFYFAYLPFTVAIAETFTITLILIQGTGFETSFFKIFSYTPTLGLWGKSTSEGGIELAMKFFAFWSFIFLLLDKLMGQITGNKFQNRRIFLVFFTIIHILAIVRRWNTDMTFAIIFFYFMSGGFLGIYYLLKKLSQTISHKSA</sequence>
<feature type="transmembrane region" description="Helical" evidence="1">
    <location>
        <begin position="72"/>
        <end position="92"/>
    </location>
</feature>
<dbReference type="Proteomes" id="UP000178681">
    <property type="component" value="Unassembled WGS sequence"/>
</dbReference>
<protein>
    <submittedName>
        <fullName evidence="2">Uncharacterized protein</fullName>
    </submittedName>
</protein>
<evidence type="ECO:0000313" key="2">
    <source>
        <dbReference type="EMBL" id="OGG07326.1"/>
    </source>
</evidence>
<dbReference type="STRING" id="1798377.A2872_03865"/>
<keyword evidence="1" id="KW-1133">Transmembrane helix</keyword>
<evidence type="ECO:0000313" key="3">
    <source>
        <dbReference type="Proteomes" id="UP000178681"/>
    </source>
</evidence>
<feature type="transmembrane region" description="Helical" evidence="1">
    <location>
        <begin position="12"/>
        <end position="39"/>
    </location>
</feature>
<accession>A0A1F5Z4H3</accession>
<proteinExistence type="predicted"/>